<evidence type="ECO:0000313" key="2">
    <source>
        <dbReference type="Proteomes" id="UP000300879"/>
    </source>
</evidence>
<dbReference type="AlphaFoldDB" id="A0A4P8XIQ9"/>
<accession>A0A4P8XIQ9</accession>
<proteinExistence type="predicted"/>
<dbReference type="RefSeq" id="WP_138225176.1">
    <property type="nucleotide sequence ID" value="NZ_CP040396.1"/>
</dbReference>
<organism evidence="1 2">
    <name type="scientific">Paenibacillus algicola</name>
    <dbReference type="NCBI Taxonomy" id="2565926"/>
    <lineage>
        <taxon>Bacteria</taxon>
        <taxon>Bacillati</taxon>
        <taxon>Bacillota</taxon>
        <taxon>Bacilli</taxon>
        <taxon>Bacillales</taxon>
        <taxon>Paenibacillaceae</taxon>
        <taxon>Paenibacillus</taxon>
    </lineage>
</organism>
<dbReference type="OrthoDB" id="2894826at2"/>
<gene>
    <name evidence="1" type="ORF">E6C60_1387</name>
</gene>
<dbReference type="Proteomes" id="UP000300879">
    <property type="component" value="Chromosome"/>
</dbReference>
<sequence>MRLNKLEVMQDKQVYYFVKFTKPEFVQDLLDGNLYMQPLKNFIEQEEREQVRGQGDRLEGAAVGQVENLSIVDNRTGEVVAELGKKDIILRHPDAGYIPVFCFTAFTKDDFEIVQADEEYAYVKLSLPEEDKQKIIENFGKSAVILPNDFPHLVAATIQDEHYGQITAVRYVDYSAGIMYQEQLEQFIDGHIGLAFWKDVFFKFQREFRLAFSTMPTDKAKKYAIGDVLKDSQVLDINNFFDEAIHRMPLK</sequence>
<protein>
    <submittedName>
        <fullName evidence="1">Uncharacterized protein</fullName>
    </submittedName>
</protein>
<name>A0A4P8XIQ9_9BACL</name>
<keyword evidence="2" id="KW-1185">Reference proteome</keyword>
<dbReference type="EMBL" id="CP040396">
    <property type="protein sequence ID" value="QCT02103.1"/>
    <property type="molecule type" value="Genomic_DNA"/>
</dbReference>
<evidence type="ECO:0000313" key="1">
    <source>
        <dbReference type="EMBL" id="QCT02103.1"/>
    </source>
</evidence>
<reference evidence="1 2" key="1">
    <citation type="submission" date="2019-05" db="EMBL/GenBank/DDBJ databases">
        <authorList>
            <person name="Chen C."/>
        </authorList>
    </citation>
    <scope>NUCLEOTIDE SEQUENCE [LARGE SCALE GENOMIC DNA]</scope>
    <source>
        <strain evidence="1 2">HB172198</strain>
    </source>
</reference>
<dbReference type="KEGG" id="palo:E6C60_1387"/>